<evidence type="ECO:0000256" key="4">
    <source>
        <dbReference type="SAM" id="SignalP"/>
    </source>
</evidence>
<keyword evidence="2 3" id="KW-0802">TPR repeat</keyword>
<dbReference type="Gene3D" id="1.25.40.10">
    <property type="entry name" value="Tetratricopeptide repeat domain"/>
    <property type="match status" value="1"/>
</dbReference>
<proteinExistence type="predicted"/>
<dbReference type="PROSITE" id="PS50005">
    <property type="entry name" value="TPR"/>
    <property type="match status" value="1"/>
</dbReference>
<dbReference type="InterPro" id="IPR013360">
    <property type="entry name" value="Pilus_4_PilW"/>
</dbReference>
<dbReference type="NCBIfam" id="TIGR02521">
    <property type="entry name" value="type_IV_pilW"/>
    <property type="match status" value="1"/>
</dbReference>
<dbReference type="AlphaFoldDB" id="A0A1M5XUV1"/>
<dbReference type="STRING" id="1216006.VA7868_01320"/>
<evidence type="ECO:0000313" key="5">
    <source>
        <dbReference type="EMBL" id="SHI03318.1"/>
    </source>
</evidence>
<evidence type="ECO:0000256" key="2">
    <source>
        <dbReference type="ARBA" id="ARBA00022803"/>
    </source>
</evidence>
<dbReference type="PANTHER" id="PTHR45586">
    <property type="entry name" value="TPR REPEAT-CONTAINING PROTEIN PA4667"/>
    <property type="match status" value="1"/>
</dbReference>
<dbReference type="SMART" id="SM00028">
    <property type="entry name" value="TPR"/>
    <property type="match status" value="4"/>
</dbReference>
<dbReference type="Proteomes" id="UP000184608">
    <property type="component" value="Unassembled WGS sequence"/>
</dbReference>
<keyword evidence="6" id="KW-1185">Reference proteome</keyword>
<evidence type="ECO:0000313" key="6">
    <source>
        <dbReference type="Proteomes" id="UP000184608"/>
    </source>
</evidence>
<dbReference type="Pfam" id="PF13431">
    <property type="entry name" value="TPR_17"/>
    <property type="match status" value="1"/>
</dbReference>
<accession>A0A1M5XUV1</accession>
<protein>
    <submittedName>
        <fullName evidence="5">Photosystem I assembly protein Ycf3</fullName>
    </submittedName>
</protein>
<feature type="chain" id="PRO_5013155498" evidence="4">
    <location>
        <begin position="20"/>
        <end position="185"/>
    </location>
</feature>
<dbReference type="InterPro" id="IPR051012">
    <property type="entry name" value="CellSynth/LPSAsmb/PSIAsmb"/>
</dbReference>
<name>A0A1M5XUV1_9VIBR</name>
<dbReference type="OrthoDB" id="9814042at2"/>
<keyword evidence="1" id="KW-0677">Repeat</keyword>
<evidence type="ECO:0000256" key="3">
    <source>
        <dbReference type="PROSITE-ProRule" id="PRU00339"/>
    </source>
</evidence>
<keyword evidence="4" id="KW-0732">Signal</keyword>
<dbReference type="InterPro" id="IPR019734">
    <property type="entry name" value="TPR_rpt"/>
</dbReference>
<gene>
    <name evidence="5" type="ORF">VA7868_01320</name>
</gene>
<dbReference type="InterPro" id="IPR011990">
    <property type="entry name" value="TPR-like_helical_dom_sf"/>
</dbReference>
<feature type="repeat" description="TPR" evidence="3">
    <location>
        <begin position="133"/>
        <end position="166"/>
    </location>
</feature>
<evidence type="ECO:0000256" key="1">
    <source>
        <dbReference type="ARBA" id="ARBA00022737"/>
    </source>
</evidence>
<organism evidence="5 6">
    <name type="scientific">Vibrio aerogenes CECT 7868</name>
    <dbReference type="NCBI Taxonomy" id="1216006"/>
    <lineage>
        <taxon>Bacteria</taxon>
        <taxon>Pseudomonadati</taxon>
        <taxon>Pseudomonadota</taxon>
        <taxon>Gammaproteobacteria</taxon>
        <taxon>Vibrionales</taxon>
        <taxon>Vibrionaceae</taxon>
        <taxon>Vibrio</taxon>
    </lineage>
</organism>
<dbReference type="RefSeq" id="WP_073603064.1">
    <property type="nucleotide sequence ID" value="NZ_FQXZ01000013.1"/>
</dbReference>
<dbReference type="EMBL" id="FQXZ01000013">
    <property type="protein sequence ID" value="SHI03318.1"/>
    <property type="molecule type" value="Genomic_DNA"/>
</dbReference>
<dbReference type="Pfam" id="PF13181">
    <property type="entry name" value="TPR_8"/>
    <property type="match status" value="2"/>
</dbReference>
<dbReference type="PROSITE" id="PS51257">
    <property type="entry name" value="PROKAR_LIPOPROTEIN"/>
    <property type="match status" value="1"/>
</dbReference>
<feature type="signal peptide" evidence="4">
    <location>
        <begin position="1"/>
        <end position="19"/>
    </location>
</feature>
<sequence>MKKSILLSLCLLCSCTTTHQSKQTEISTADARISLGVAYLQNNQREHARSNLLKAEKAAPEYIGTLMAMAYYYDFIGEMTQASQTYLQALSIYPKQPDLLNNYGTFLCKHGHYKAALNYFQKAYIQTDYIKVADSLENAGLCAFRAGKISMAQKMFKQAISYEPDKKVSHFYLIYIENGKRGTHD</sequence>
<dbReference type="PANTHER" id="PTHR45586:SF1">
    <property type="entry name" value="LIPOPOLYSACCHARIDE ASSEMBLY PROTEIN B"/>
    <property type="match status" value="1"/>
</dbReference>
<reference evidence="5 6" key="1">
    <citation type="submission" date="2016-11" db="EMBL/GenBank/DDBJ databases">
        <authorList>
            <person name="Jaros S."/>
            <person name="Januszkiewicz K."/>
            <person name="Wedrychowicz H."/>
        </authorList>
    </citation>
    <scope>NUCLEOTIDE SEQUENCE [LARGE SCALE GENOMIC DNA]</scope>
    <source>
        <strain evidence="5 6">CECT 7868</strain>
    </source>
</reference>
<dbReference type="SUPFAM" id="SSF48452">
    <property type="entry name" value="TPR-like"/>
    <property type="match status" value="1"/>
</dbReference>